<comment type="caution">
    <text evidence="9">The sequence shown here is derived from an EMBL/GenBank/DDBJ whole genome shotgun (WGS) entry which is preliminary data.</text>
</comment>
<feature type="domain" description="MHD" evidence="7">
    <location>
        <begin position="677"/>
        <end position="899"/>
    </location>
</feature>
<evidence type="ECO:0000256" key="6">
    <source>
        <dbReference type="SAM" id="MobiDB-lite"/>
    </source>
</evidence>
<comment type="subcellular location">
    <subcellularLocation>
        <location evidence="1">Membrane</location>
        <location evidence="1">Clathrin-coated pit</location>
        <topology evidence="1">Peripheral membrane protein</topology>
        <orientation evidence="1">Cytoplasmic side</orientation>
    </subcellularLocation>
</comment>
<dbReference type="CDD" id="cd04301">
    <property type="entry name" value="NAT_SF"/>
    <property type="match status" value="1"/>
</dbReference>
<evidence type="ECO:0000313" key="9">
    <source>
        <dbReference type="EMBL" id="CAD5215933.1"/>
    </source>
</evidence>
<dbReference type="InterPro" id="IPR054713">
    <property type="entry name" value="GMIP/FCHO2-like_FCH"/>
</dbReference>
<dbReference type="Proteomes" id="UP000582659">
    <property type="component" value="Unassembled WGS sequence"/>
</dbReference>
<keyword evidence="4" id="KW-0168">Coated pit</keyword>
<feature type="region of interest" description="Disordered" evidence="6">
    <location>
        <begin position="575"/>
        <end position="607"/>
    </location>
</feature>
<protein>
    <submittedName>
        <fullName evidence="9">(pine wood nematode) hypothetical protein</fullName>
    </submittedName>
</protein>
<dbReference type="Gene3D" id="3.40.630.30">
    <property type="match status" value="1"/>
</dbReference>
<keyword evidence="10" id="KW-1185">Reference proteome</keyword>
<dbReference type="InterPro" id="IPR031160">
    <property type="entry name" value="F_BAR_dom"/>
</dbReference>
<feature type="region of interest" description="Disordered" evidence="6">
    <location>
        <begin position="627"/>
        <end position="649"/>
    </location>
</feature>
<dbReference type="PROSITE" id="PS51072">
    <property type="entry name" value="MHD"/>
    <property type="match status" value="1"/>
</dbReference>
<dbReference type="GO" id="GO:0048268">
    <property type="term" value="P:clathrin coat assembly"/>
    <property type="evidence" value="ECO:0007669"/>
    <property type="project" value="TreeGrafter"/>
</dbReference>
<dbReference type="Proteomes" id="UP000659654">
    <property type="component" value="Unassembled WGS sequence"/>
</dbReference>
<feature type="compositionally biased region" description="Basic and acidic residues" evidence="6">
    <location>
        <begin position="446"/>
        <end position="456"/>
    </location>
</feature>
<evidence type="ECO:0000256" key="2">
    <source>
        <dbReference type="ARBA" id="ARBA00022583"/>
    </source>
</evidence>
<feature type="region of interest" description="Disordered" evidence="6">
    <location>
        <begin position="405"/>
        <end position="465"/>
    </location>
</feature>
<evidence type="ECO:0000256" key="3">
    <source>
        <dbReference type="ARBA" id="ARBA00023054"/>
    </source>
</evidence>
<dbReference type="GO" id="GO:0030136">
    <property type="term" value="C:clathrin-coated vesicle"/>
    <property type="evidence" value="ECO:0007669"/>
    <property type="project" value="TreeGrafter"/>
</dbReference>
<evidence type="ECO:0000259" key="7">
    <source>
        <dbReference type="PROSITE" id="PS51072"/>
    </source>
</evidence>
<feature type="compositionally biased region" description="Basic and acidic residues" evidence="6">
    <location>
        <begin position="330"/>
        <end position="339"/>
    </location>
</feature>
<accession>A0A7I8WW23</accession>
<dbReference type="InterPro" id="IPR018808">
    <property type="entry name" value="Muniscin_C"/>
</dbReference>
<keyword evidence="2" id="KW-0254">Endocytosis</keyword>
<sequence>MVMIDYAEHFWGDRHIGFHVLYENIKRGEDNVQDLSIFVKERISLEEETLKFLNKYLNRVNGFIAANGAFVDSWRLTKGTLELWSEIQTSLLKNLTDLSKEIVKYHDELVRSRKKLKEQEVIDAVNLMQTTTTCLQKAKETYSQRCGEVLNLKNENANAKDLYKAKNKLSKAYEEYKGYVEKYQSVRDNFEEKMLRSTRAFQAFDQAYLNQIKAFLISFARNVDDAQSAIAQVTVDYRQSMERVDIENIMLRFVEEKGTGTERPQMVRWSDTDELPAEIDLASNPVGSVSAPSSSNSSAIVSSPPEQPSQPSVNDLLSLNAPWPTSIPKSDTDSEKEEVQSAGGASYVPPQLSSWLGRQKITQWRKKHASQSNLTTINSQESVQPAEFSASLNDKGSFLKRYIKSKASPGSDVPPTDGVMESDKRSENEDENGATPPVDAEGYTIRPDRNTDEVRNHWSSCSSDEDELEFQTSKIKGLQIKPLSESKATINSSVDEIRSAVGHIHLQRSCTLDKDPWCPSGSQSPFSQSLNTTLKPIRTAFTGDDQMNRKFSEFNFPTAPSPLDFSQSTMTGFGSSIARARPRGGSSQTGLAPLIPTRDRRDSFLPDEGFPIGHSIGSLGSLANLSQWPPSSDVPSTNSNSPLSFSESQNTLRQTKIPIAMGINEFIHAWFKSKDSTLEDPNDLREPLKFTLRNANQIKSVQPNKKLLPECDLLGLPREALTFTVNKAAISSWVLEQQKAKPNSSFYNVDLIRYELVNGYEAPLLLNAYWKTEEKQTDIRIDYRLNPSEKSLQNPLINIQVDTKITGEVESFQSDPQAKLNDDDLTWTFTELTRHGDSTGSLKARLKLKSGPSIPQNTHIQFQTSNTTASNAQVNLDSDVGYQLSLVRRKVVSGKYFCEPEFDNRGRIERAGPQDLEALSKFTSNGFATSEPLTVALGIPADVVNPYFKSRIEQSLKSRYCLMAFYLGKLVGALIARDIQVKYTDENIIKKEIKPDYKDEIDRVMEDGCPDRRLARMKVLMEKWEKIIPNLIPPSVKKVLYIEHGCILPEYRGGLLGKILLQDIRKLAHQDGISHFITVVTSKNANRHYSQMCEVKFVFELSKFIDGGKKVFPEKEEMLHQSEMAFLAMGETDDPNSTEVE</sequence>
<evidence type="ECO:0000256" key="4">
    <source>
        <dbReference type="ARBA" id="ARBA00023176"/>
    </source>
</evidence>
<dbReference type="Pfam" id="PF22699">
    <property type="entry name" value="GMIP-like_FCH"/>
    <property type="match status" value="1"/>
</dbReference>
<dbReference type="InterPro" id="IPR027267">
    <property type="entry name" value="AH/BAR_dom_sf"/>
</dbReference>
<dbReference type="Pfam" id="PF10291">
    <property type="entry name" value="muHD"/>
    <property type="match status" value="1"/>
</dbReference>
<keyword evidence="3 5" id="KW-0175">Coiled coil</keyword>
<evidence type="ECO:0000259" key="8">
    <source>
        <dbReference type="PROSITE" id="PS51741"/>
    </source>
</evidence>
<keyword evidence="4" id="KW-0472">Membrane</keyword>
<dbReference type="AlphaFoldDB" id="A0A7I8WW23"/>
<evidence type="ECO:0000256" key="5">
    <source>
        <dbReference type="PROSITE-ProRule" id="PRU01077"/>
    </source>
</evidence>
<dbReference type="SMR" id="A0A7I8WW23"/>
<dbReference type="SUPFAM" id="SSF55729">
    <property type="entry name" value="Acyl-CoA N-acyltransferases (Nat)"/>
    <property type="match status" value="1"/>
</dbReference>
<dbReference type="PROSITE" id="PS51741">
    <property type="entry name" value="F_BAR"/>
    <property type="match status" value="1"/>
</dbReference>
<name>A0A7I8WW23_BURXY</name>
<feature type="domain" description="F-BAR" evidence="8">
    <location>
        <begin position="4"/>
        <end position="249"/>
    </location>
</feature>
<dbReference type="GO" id="GO:0005886">
    <property type="term" value="C:plasma membrane"/>
    <property type="evidence" value="ECO:0007669"/>
    <property type="project" value="TreeGrafter"/>
</dbReference>
<organism evidence="9 10">
    <name type="scientific">Bursaphelenchus xylophilus</name>
    <name type="common">Pinewood nematode worm</name>
    <name type="synonym">Aphelenchoides xylophilus</name>
    <dbReference type="NCBI Taxonomy" id="6326"/>
    <lineage>
        <taxon>Eukaryota</taxon>
        <taxon>Metazoa</taxon>
        <taxon>Ecdysozoa</taxon>
        <taxon>Nematoda</taxon>
        <taxon>Chromadorea</taxon>
        <taxon>Rhabditida</taxon>
        <taxon>Tylenchina</taxon>
        <taxon>Tylenchomorpha</taxon>
        <taxon>Aphelenchoidea</taxon>
        <taxon>Aphelenchoididae</taxon>
        <taxon>Bursaphelenchus</taxon>
    </lineage>
</organism>
<gene>
    <name evidence="9" type="ORF">BXYJ_LOCUS4277</name>
</gene>
<evidence type="ECO:0000313" key="10">
    <source>
        <dbReference type="Proteomes" id="UP000659654"/>
    </source>
</evidence>
<dbReference type="EMBL" id="CAJFDI010000002">
    <property type="protein sequence ID" value="CAD5215933.1"/>
    <property type="molecule type" value="Genomic_DNA"/>
</dbReference>
<feature type="compositionally biased region" description="Low complexity" evidence="6">
    <location>
        <begin position="283"/>
        <end position="312"/>
    </location>
</feature>
<dbReference type="GO" id="GO:0072583">
    <property type="term" value="P:clathrin-dependent endocytosis"/>
    <property type="evidence" value="ECO:0007669"/>
    <property type="project" value="TreeGrafter"/>
</dbReference>
<dbReference type="InterPro" id="IPR016181">
    <property type="entry name" value="Acyl_CoA_acyltransferase"/>
</dbReference>
<dbReference type="PANTHER" id="PTHR23065">
    <property type="entry name" value="PROLINE-SERINE-THREONINE PHOSPHATASE INTERACTING PROTEIN 1"/>
    <property type="match status" value="1"/>
</dbReference>
<dbReference type="Gene3D" id="1.20.1270.60">
    <property type="entry name" value="Arfaptin homology (AH) domain/BAR domain"/>
    <property type="match status" value="1"/>
</dbReference>
<dbReference type="PANTHER" id="PTHR23065:SF15">
    <property type="entry name" value="AT02057P"/>
    <property type="match status" value="1"/>
</dbReference>
<dbReference type="InterPro" id="IPR028565">
    <property type="entry name" value="MHD"/>
</dbReference>
<feature type="region of interest" description="Disordered" evidence="6">
    <location>
        <begin position="283"/>
        <end position="351"/>
    </location>
</feature>
<dbReference type="GO" id="GO:0005905">
    <property type="term" value="C:clathrin-coated pit"/>
    <property type="evidence" value="ECO:0007669"/>
    <property type="project" value="UniProtKB-SubCell"/>
</dbReference>
<proteinExistence type="predicted"/>
<dbReference type="SUPFAM" id="SSF103657">
    <property type="entry name" value="BAR/IMD domain-like"/>
    <property type="match status" value="1"/>
</dbReference>
<evidence type="ECO:0000256" key="1">
    <source>
        <dbReference type="ARBA" id="ARBA00004283"/>
    </source>
</evidence>
<dbReference type="EMBL" id="CAJFCV020000002">
    <property type="protein sequence ID" value="CAG9098313.1"/>
    <property type="molecule type" value="Genomic_DNA"/>
</dbReference>
<reference evidence="9" key="1">
    <citation type="submission" date="2020-09" db="EMBL/GenBank/DDBJ databases">
        <authorList>
            <person name="Kikuchi T."/>
        </authorList>
    </citation>
    <scope>NUCLEOTIDE SEQUENCE</scope>
    <source>
        <strain evidence="9">Ka4C1</strain>
    </source>
</reference>
<dbReference type="OrthoDB" id="5593455at2759"/>